<dbReference type="EMBL" id="BSEL01000007">
    <property type="protein sequence ID" value="GLJ69780.1"/>
    <property type="molecule type" value="Genomic_DNA"/>
</dbReference>
<comment type="caution">
    <text evidence="1">The sequence shown here is derived from an EMBL/GenBank/DDBJ whole genome shotgun (WGS) entry which is preliminary data.</text>
</comment>
<organism evidence="1 2">
    <name type="scientific">Nocardioides luteus</name>
    <dbReference type="NCBI Taxonomy" id="1844"/>
    <lineage>
        <taxon>Bacteria</taxon>
        <taxon>Bacillati</taxon>
        <taxon>Actinomycetota</taxon>
        <taxon>Actinomycetes</taxon>
        <taxon>Propionibacteriales</taxon>
        <taxon>Nocardioidaceae</taxon>
        <taxon>Nocardioides</taxon>
    </lineage>
</organism>
<accession>A0ABQ5T1N4</accession>
<reference evidence="1" key="2">
    <citation type="submission" date="2023-01" db="EMBL/GenBank/DDBJ databases">
        <authorList>
            <person name="Sun Q."/>
            <person name="Evtushenko L."/>
        </authorList>
    </citation>
    <scope>NUCLEOTIDE SEQUENCE</scope>
    <source>
        <strain evidence="1">VKM Ac-1246</strain>
    </source>
</reference>
<gene>
    <name evidence="1" type="ORF">GCM10017579_38160</name>
</gene>
<sequence length="70" mass="7878">MPDARRRVEEVVAPARRHVAEVLARYDAEERALLFDYFARAEPAFRAASEEIRANSGVRRGGGRKSFSEG</sequence>
<proteinExistence type="predicted"/>
<reference evidence="1" key="1">
    <citation type="journal article" date="2014" name="Int. J. Syst. Evol. Microbiol.">
        <title>Complete genome of a new Firmicutes species belonging to the dominant human colonic microbiota ('Ruminococcus bicirculans') reveals two chromosomes and a selective capacity to utilize plant glucans.</title>
        <authorList>
            <consortium name="NISC Comparative Sequencing Program"/>
            <person name="Wegmann U."/>
            <person name="Louis P."/>
            <person name="Goesmann A."/>
            <person name="Henrissat B."/>
            <person name="Duncan S.H."/>
            <person name="Flint H.J."/>
        </authorList>
    </citation>
    <scope>NUCLEOTIDE SEQUENCE</scope>
    <source>
        <strain evidence="1">VKM Ac-1246</strain>
    </source>
</reference>
<dbReference type="Proteomes" id="UP001142292">
    <property type="component" value="Unassembled WGS sequence"/>
</dbReference>
<dbReference type="RefSeq" id="WP_229787599.1">
    <property type="nucleotide sequence ID" value="NZ_BMRK01000006.1"/>
</dbReference>
<evidence type="ECO:0000313" key="2">
    <source>
        <dbReference type="Proteomes" id="UP001142292"/>
    </source>
</evidence>
<evidence type="ECO:0000313" key="1">
    <source>
        <dbReference type="EMBL" id="GLJ69780.1"/>
    </source>
</evidence>
<protein>
    <submittedName>
        <fullName evidence="1">Uncharacterized protein</fullName>
    </submittedName>
</protein>
<keyword evidence="2" id="KW-1185">Reference proteome</keyword>
<name>A0ABQ5T1N4_9ACTN</name>